<feature type="region of interest" description="Disordered" evidence="1">
    <location>
        <begin position="660"/>
        <end position="716"/>
    </location>
</feature>
<feature type="compositionally biased region" description="Low complexity" evidence="1">
    <location>
        <begin position="604"/>
        <end position="625"/>
    </location>
</feature>
<name>A0A0H5C5J4_CYBJN</name>
<sequence length="716" mass="79706">MAAPMTSYASAAPSTSWASPSTTSYVNIYVRETSSAGSSSSSHSRSSSSTSSKCSDAQYCQTGTNMTGLTIGLAVGIPVGVFLLIIAALIFRAYRKNKKETKEEIDNDPDFYGDSTALPDYPTSKAFYNGEDSRSLYSSSLQQNNPFAESARYPSGAFSNRTAGAGGQQQGSLYNYGNGPQSSGAIYDAFSLPYEQNLGSKHSLDEFSRHMGSEYQAYQLAQTTSRSTSRPHSPYMTPNSSSWDIAGGRNTSRNLMIEKTNSDEPTTTSHSSRSFPENKHVSPARGYDVDEHPVEDGDVKGRRRTLHEDEHPLEPQGLHDPKKSRDFDHDKRRSDLSFVENEPERLNHKVVAFNEPVKEEGVEEEEDEDIKRMKSVYRVYFDRENSMKSTKSAKSTTVEEDEDRVPPLPDINVQGLNEDEHGVPPQAESSDEDDFHFDQAEAGSKNNDTLGVSTQKPPRAVSSIYSTVPLQFGQDQQRYPQAPEQSYQQYPQQDYQQYPQQYPQQHSQQYPQQYSQQHPQQFQSSPQHIYQPHRLPYQQQQHSSSSSSLQEPLDKIPNPSRIDYNSIVSDTQYAPTKSLTGGTRPPKLAVKPFNPLHYSDQIFSPTSPSSPYSPQFQQPQPSSASTNDQSIPSPHHIRQSIVMVNPVEIGKQKLYRPAGSFQQQMNSANSSRAASLTSQSYAPPPPANVTSTDLPRSGSQADLRKQLGSSENYHFN</sequence>
<organism evidence="3 4">
    <name type="scientific">Cyberlindnera jadinii (strain ATCC 18201 / CBS 1600 / BCRC 20928 / JCM 3617 / NBRC 0987 / NRRL Y-1542)</name>
    <name type="common">Torula yeast</name>
    <name type="synonym">Candida utilis</name>
    <dbReference type="NCBI Taxonomy" id="983966"/>
    <lineage>
        <taxon>Eukaryota</taxon>
        <taxon>Fungi</taxon>
        <taxon>Dikarya</taxon>
        <taxon>Ascomycota</taxon>
        <taxon>Saccharomycotina</taxon>
        <taxon>Saccharomycetes</taxon>
        <taxon>Phaffomycetales</taxon>
        <taxon>Phaffomycetaceae</taxon>
        <taxon>Cyberlindnera</taxon>
    </lineage>
</organism>
<dbReference type="InterPro" id="IPR014805">
    <property type="entry name" value="SKG6/TOS2-like"/>
</dbReference>
<feature type="region of interest" description="Disordered" evidence="1">
    <location>
        <begin position="599"/>
        <end position="633"/>
    </location>
</feature>
<feature type="region of interest" description="Disordered" evidence="1">
    <location>
        <begin position="1"/>
        <end position="21"/>
    </location>
</feature>
<evidence type="ECO:0000256" key="2">
    <source>
        <dbReference type="SAM" id="Phobius"/>
    </source>
</evidence>
<feature type="compositionally biased region" description="Polar residues" evidence="1">
    <location>
        <begin position="236"/>
        <end position="254"/>
    </location>
</feature>
<feature type="region of interest" description="Disordered" evidence="1">
    <location>
        <begin position="34"/>
        <end position="55"/>
    </location>
</feature>
<accession>A0A0H5C5J4</accession>
<gene>
    <name evidence="3" type="ORF">BN1211_3598</name>
</gene>
<feature type="compositionally biased region" description="Polar residues" evidence="1">
    <location>
        <begin position="263"/>
        <end position="275"/>
    </location>
</feature>
<feature type="region of interest" description="Disordered" evidence="1">
    <location>
        <begin position="574"/>
        <end position="593"/>
    </location>
</feature>
<feature type="transmembrane region" description="Helical" evidence="2">
    <location>
        <begin position="71"/>
        <end position="91"/>
    </location>
</feature>
<feature type="compositionally biased region" description="Basic and acidic residues" evidence="1">
    <location>
        <begin position="287"/>
        <end position="335"/>
    </location>
</feature>
<feature type="compositionally biased region" description="Polar residues" evidence="1">
    <location>
        <begin position="688"/>
        <end position="700"/>
    </location>
</feature>
<evidence type="ECO:0000313" key="4">
    <source>
        <dbReference type="Proteomes" id="UP000038830"/>
    </source>
</evidence>
<reference evidence="4" key="1">
    <citation type="journal article" date="2015" name="J. Biotechnol.">
        <title>The structure of the Cyberlindnera jadinii genome and its relation to Candida utilis analyzed by the occurrence of single nucleotide polymorphisms.</title>
        <authorList>
            <person name="Rupp O."/>
            <person name="Brinkrolf K."/>
            <person name="Buerth C."/>
            <person name="Kunigo M."/>
            <person name="Schneider J."/>
            <person name="Jaenicke S."/>
            <person name="Goesmann A."/>
            <person name="Puehler A."/>
            <person name="Jaeger K.-E."/>
            <person name="Ernst J.F."/>
        </authorList>
    </citation>
    <scope>NUCLEOTIDE SEQUENCE [LARGE SCALE GENOMIC DNA]</scope>
    <source>
        <strain evidence="4">ATCC 18201 / CBS 1600 / BCRC 20928 / JCM 3617 / NBRC 0987 / NRRL Y-1542</strain>
    </source>
</reference>
<feature type="compositionally biased region" description="Polar residues" evidence="1">
    <location>
        <begin position="707"/>
        <end position="716"/>
    </location>
</feature>
<dbReference type="EMBL" id="CDQK01000004">
    <property type="protein sequence ID" value="CEP23087.1"/>
    <property type="molecule type" value="Genomic_DNA"/>
</dbReference>
<feature type="compositionally biased region" description="Polar residues" evidence="1">
    <location>
        <begin position="463"/>
        <end position="478"/>
    </location>
</feature>
<keyword evidence="2" id="KW-0472">Membrane</keyword>
<proteinExistence type="predicted"/>
<dbReference type="Pfam" id="PF08693">
    <property type="entry name" value="SKG6"/>
    <property type="match status" value="1"/>
</dbReference>
<feature type="region of interest" description="Disordered" evidence="1">
    <location>
        <begin position="383"/>
        <end position="563"/>
    </location>
</feature>
<evidence type="ECO:0000313" key="3">
    <source>
        <dbReference type="EMBL" id="CEP23087.1"/>
    </source>
</evidence>
<feature type="compositionally biased region" description="Low complexity" evidence="1">
    <location>
        <begin position="538"/>
        <end position="550"/>
    </location>
</feature>
<feature type="compositionally biased region" description="Low complexity" evidence="1">
    <location>
        <begin position="479"/>
        <end position="528"/>
    </location>
</feature>
<protein>
    <submittedName>
        <fullName evidence="3">Uncharacterized protein</fullName>
    </submittedName>
</protein>
<dbReference type="Proteomes" id="UP000038830">
    <property type="component" value="Unassembled WGS sequence"/>
</dbReference>
<keyword evidence="2" id="KW-1133">Transmembrane helix</keyword>
<keyword evidence="2" id="KW-0812">Transmembrane</keyword>
<feature type="compositionally biased region" description="Polar residues" evidence="1">
    <location>
        <begin position="660"/>
        <end position="681"/>
    </location>
</feature>
<dbReference type="AlphaFoldDB" id="A0A0H5C5J4"/>
<evidence type="ECO:0000256" key="1">
    <source>
        <dbReference type="SAM" id="MobiDB-lite"/>
    </source>
</evidence>
<feature type="region of interest" description="Disordered" evidence="1">
    <location>
        <begin position="220"/>
        <end position="343"/>
    </location>
</feature>
<feature type="compositionally biased region" description="Polar residues" evidence="1">
    <location>
        <begin position="444"/>
        <end position="456"/>
    </location>
</feature>